<reference evidence="3 4" key="1">
    <citation type="submission" date="2018-10" db="EMBL/GenBank/DDBJ databases">
        <title>Genomic Encyclopedia of Archaeal and Bacterial Type Strains, Phase II (KMG-II): from individual species to whole genera.</title>
        <authorList>
            <person name="Goeker M."/>
        </authorList>
    </citation>
    <scope>NUCLEOTIDE SEQUENCE [LARGE SCALE GENOMIC DNA]</scope>
    <source>
        <strain evidence="3 4">DSM 235</strain>
    </source>
</reference>
<protein>
    <submittedName>
        <fullName evidence="3">Conjugal transfer mating pair stabilization protein TraN</fullName>
    </submittedName>
</protein>
<accession>A0A495V8H9</accession>
<keyword evidence="2" id="KW-0812">Transmembrane</keyword>
<keyword evidence="2" id="KW-1133">Transmembrane helix</keyword>
<keyword evidence="2" id="KW-0472">Membrane</keyword>
<gene>
    <name evidence="3" type="ORF">BDD21_3087</name>
</gene>
<dbReference type="OrthoDB" id="5297981at2"/>
<name>A0A495V8H9_9GAMM</name>
<dbReference type="AlphaFoldDB" id="A0A495V8H9"/>
<dbReference type="Proteomes" id="UP000274556">
    <property type="component" value="Unassembled WGS sequence"/>
</dbReference>
<evidence type="ECO:0000256" key="1">
    <source>
        <dbReference type="SAM" id="MobiDB-lite"/>
    </source>
</evidence>
<sequence>MRPSERYPLPVRVLTGFLCIALAWTPWASVWGDDFADAIDAGKETGRAAAGALTLPALSGDSLSMPGGNLRLDALFPGAAGGDPASFSGLYGNHHGTLIQGQQAQGALISEGSATGEAYRTLRGAVERSRADMRIDPLWAQTDDVLDNFEAIAETFGHCETETTFDNGTREVHVQDLRTCDRLTPQGGSCSWYHDYEFPAPDSLVSVTGGAELESCGPGCKRVVLERTGVWHGSAQLALQTPLDGGFGVSDPSRVTDIRVTLAFEERPAQPEPEEGFFLERYQGWYSATFPGVNRMQTTAFGYTAQSMTQALRNGGDFHLRHGHAWTFTDGTLPEKGCAWCIPQVYDAAWTGGIRLEVEIRYVSRPLRSLWGANDGCHDLLETLGSDFCSGTVECLGSPPLAADGCYENADVRVCPDAMATPPVAGQNPFCTQIKVTASCSGFNQGPMSCWTDPQGQLQCPYNDGDQPSDCIALEEDPACGFIKSECVEGAVDNRGTCFLFEETWDCGTTRTIPFLERNRTLDCAGPVRCLGTDCAEFPEEQSTDFAKAVGALQTVQMAVSDMQCTPGGSCRVFSGSAHQCKRAVGGIVNCCTRPQGVSLADYVSLIFALGKIDAAIMGLDKGAMIRGSWETLRQPVTATWSAVKESFTSVANSFTGKTAAAATDAAAEVGLSAVKQAILKQTAEWAAQLFGDAAVNALFSTTSGGVAVTGGVVAEGSVLQLGGGTAWLGTAMAWAMYAYMIYTVVMILIRIIWTCEQSEFELGAKRELRACHRVGSYCRKEVLTWCVEKRESYCCFNTPLARILNQQIRPQLGRDWGEAESPECSGIDIRDFARVDWTRVNLDEWLAILYETGHFPTLETLTVEDLTGAGSPLAVRATGRPDAATRTTQRSDGLDSEEVRKEAESELWRETLPALPAE</sequence>
<evidence type="ECO:0000313" key="3">
    <source>
        <dbReference type="EMBL" id="RKT45619.1"/>
    </source>
</evidence>
<comment type="caution">
    <text evidence="3">The sequence shown here is derived from an EMBL/GenBank/DDBJ whole genome shotgun (WGS) entry which is preliminary data.</text>
</comment>
<dbReference type="RefSeq" id="WP_120797852.1">
    <property type="nucleotide sequence ID" value="NZ_RBXL01000001.1"/>
</dbReference>
<feature type="compositionally biased region" description="Basic and acidic residues" evidence="1">
    <location>
        <begin position="898"/>
        <end position="910"/>
    </location>
</feature>
<dbReference type="InterPro" id="IPR014121">
    <property type="entry name" value="TraN_Ftype"/>
</dbReference>
<evidence type="ECO:0000313" key="4">
    <source>
        <dbReference type="Proteomes" id="UP000274556"/>
    </source>
</evidence>
<keyword evidence="4" id="KW-1185">Reference proteome</keyword>
<feature type="region of interest" description="Disordered" evidence="1">
    <location>
        <begin position="873"/>
        <end position="919"/>
    </location>
</feature>
<feature type="transmembrane region" description="Helical" evidence="2">
    <location>
        <begin position="735"/>
        <end position="754"/>
    </location>
</feature>
<dbReference type="EMBL" id="RBXL01000001">
    <property type="protein sequence ID" value="RKT45619.1"/>
    <property type="molecule type" value="Genomic_DNA"/>
</dbReference>
<organism evidence="3 4">
    <name type="scientific">Thiocapsa rosea</name>
    <dbReference type="NCBI Taxonomy" id="69360"/>
    <lineage>
        <taxon>Bacteria</taxon>
        <taxon>Pseudomonadati</taxon>
        <taxon>Pseudomonadota</taxon>
        <taxon>Gammaproteobacteria</taxon>
        <taxon>Chromatiales</taxon>
        <taxon>Chromatiaceae</taxon>
        <taxon>Thiocapsa</taxon>
    </lineage>
</organism>
<dbReference type="Pfam" id="PF06986">
    <property type="entry name" value="F_T4SS_TraN"/>
    <property type="match status" value="2"/>
</dbReference>
<proteinExistence type="predicted"/>
<evidence type="ECO:0000256" key="2">
    <source>
        <dbReference type="SAM" id="Phobius"/>
    </source>
</evidence>